<dbReference type="InterPro" id="IPR018541">
    <property type="entry name" value="Ftsk_gamma"/>
</dbReference>
<dbReference type="Gene3D" id="1.10.10.10">
    <property type="entry name" value="Winged helix-like DNA-binding domain superfamily/Winged helix DNA-binding domain"/>
    <property type="match status" value="1"/>
</dbReference>
<organism evidence="2">
    <name type="scientific">marine sediment metagenome</name>
    <dbReference type="NCBI Taxonomy" id="412755"/>
    <lineage>
        <taxon>unclassified sequences</taxon>
        <taxon>metagenomes</taxon>
        <taxon>ecological metagenomes</taxon>
    </lineage>
</organism>
<protein>
    <recommendedName>
        <fullName evidence="1">FtsK gamma domain-containing protein</fullName>
    </recommendedName>
</protein>
<evidence type="ECO:0000259" key="1">
    <source>
        <dbReference type="SMART" id="SM00843"/>
    </source>
</evidence>
<feature type="non-terminal residue" evidence="2">
    <location>
        <position position="1"/>
    </location>
</feature>
<comment type="caution">
    <text evidence="2">The sequence shown here is derived from an EMBL/GenBank/DDBJ whole genome shotgun (WGS) entry which is preliminary data.</text>
</comment>
<reference evidence="2" key="1">
    <citation type="journal article" date="2014" name="Front. Microbiol.">
        <title>High frequency of phylogenetically diverse reductive dehalogenase-homologous genes in deep subseafloor sedimentary metagenomes.</title>
        <authorList>
            <person name="Kawai M."/>
            <person name="Futagami T."/>
            <person name="Toyoda A."/>
            <person name="Takaki Y."/>
            <person name="Nishi S."/>
            <person name="Hori S."/>
            <person name="Arai W."/>
            <person name="Tsubouchi T."/>
            <person name="Morono Y."/>
            <person name="Uchiyama I."/>
            <person name="Ito T."/>
            <person name="Fujiyama A."/>
            <person name="Inagaki F."/>
            <person name="Takami H."/>
        </authorList>
    </citation>
    <scope>NUCLEOTIDE SEQUENCE</scope>
    <source>
        <strain evidence="2">Expedition CK06-06</strain>
    </source>
</reference>
<dbReference type="SUPFAM" id="SSF46785">
    <property type="entry name" value="Winged helix' DNA-binding domain"/>
    <property type="match status" value="1"/>
</dbReference>
<proteinExistence type="predicted"/>
<name>X1JP41_9ZZZZ</name>
<sequence length="87" mass="10479">NLFFLKIKNMKYPKDYSLKPVEEFYQEAVIFIRKMKRVSASMLQRHYGLGYAKSAYLIQLMEKRGVISEPDSNWKRKVIKLEFKKIE</sequence>
<dbReference type="AlphaFoldDB" id="X1JP41"/>
<dbReference type="SMART" id="SM00843">
    <property type="entry name" value="Ftsk_gamma"/>
    <property type="match status" value="1"/>
</dbReference>
<feature type="domain" description="FtsK gamma" evidence="1">
    <location>
        <begin position="18"/>
        <end position="83"/>
    </location>
</feature>
<accession>X1JP41</accession>
<dbReference type="Pfam" id="PF09397">
    <property type="entry name" value="FtsK_gamma"/>
    <property type="match status" value="1"/>
</dbReference>
<dbReference type="InterPro" id="IPR036390">
    <property type="entry name" value="WH_DNA-bd_sf"/>
</dbReference>
<evidence type="ECO:0000313" key="2">
    <source>
        <dbReference type="EMBL" id="GAH95842.1"/>
    </source>
</evidence>
<gene>
    <name evidence="2" type="ORF">S06H3_01108</name>
</gene>
<dbReference type="InterPro" id="IPR036388">
    <property type="entry name" value="WH-like_DNA-bd_sf"/>
</dbReference>
<dbReference type="EMBL" id="BARV01000257">
    <property type="protein sequence ID" value="GAH95842.1"/>
    <property type="molecule type" value="Genomic_DNA"/>
</dbReference>